<proteinExistence type="predicted"/>
<dbReference type="PROSITE" id="PS51257">
    <property type="entry name" value="PROKAR_LIPOPROTEIN"/>
    <property type="match status" value="1"/>
</dbReference>
<feature type="signal peptide" evidence="1">
    <location>
        <begin position="1"/>
        <end position="22"/>
    </location>
</feature>
<gene>
    <name evidence="2" type="ORF">Q9K02_06370</name>
</gene>
<dbReference type="EMBL" id="JAVAIM010000001">
    <property type="protein sequence ID" value="MDP4574763.1"/>
    <property type="molecule type" value="Genomic_DNA"/>
</dbReference>
<reference evidence="2 3" key="1">
    <citation type="submission" date="2023-08" db="EMBL/GenBank/DDBJ databases">
        <title>genomic of G39.</title>
        <authorList>
            <person name="Wang Y."/>
        </authorList>
    </citation>
    <scope>NUCLEOTIDE SEQUENCE [LARGE SCALE GENOMIC DNA]</scope>
    <source>
        <strain evidence="2 3">G39</strain>
    </source>
</reference>
<keyword evidence="3" id="KW-1185">Reference proteome</keyword>
<evidence type="ECO:0000256" key="1">
    <source>
        <dbReference type="SAM" id="SignalP"/>
    </source>
</evidence>
<sequence length="172" mass="17677">MTYRKLSLAACPALLLAGCATPADSDYPSLAVRDIERAEGQFDVGPPQTIDVPAVETPLSGPLPEQLAALVARATEAHRAFTSALPTAERRVAAASGAGIGSDSWAAAQVALADLDSSRSLASVPLGDLDILYAAASVQADDTAAIEAARSQVIALVAEEDAALERLRARVQ</sequence>
<evidence type="ECO:0000313" key="2">
    <source>
        <dbReference type="EMBL" id="MDP4574763.1"/>
    </source>
</evidence>
<name>A0ABT9HNP2_9SPHN</name>
<evidence type="ECO:0008006" key="4">
    <source>
        <dbReference type="Google" id="ProtNLM"/>
    </source>
</evidence>
<protein>
    <recommendedName>
        <fullName evidence="4">DUF4398 domain-containing protein</fullName>
    </recommendedName>
</protein>
<evidence type="ECO:0000313" key="3">
    <source>
        <dbReference type="Proteomes" id="UP001240639"/>
    </source>
</evidence>
<feature type="chain" id="PRO_5045487777" description="DUF4398 domain-containing protein" evidence="1">
    <location>
        <begin position="23"/>
        <end position="172"/>
    </location>
</feature>
<comment type="caution">
    <text evidence="2">The sequence shown here is derived from an EMBL/GenBank/DDBJ whole genome shotgun (WGS) entry which is preliminary data.</text>
</comment>
<organism evidence="2 3">
    <name type="scientific">Qipengyuania profundimaris</name>
    <dbReference type="NCBI Taxonomy" id="3067652"/>
    <lineage>
        <taxon>Bacteria</taxon>
        <taxon>Pseudomonadati</taxon>
        <taxon>Pseudomonadota</taxon>
        <taxon>Alphaproteobacteria</taxon>
        <taxon>Sphingomonadales</taxon>
        <taxon>Erythrobacteraceae</taxon>
        <taxon>Qipengyuania</taxon>
    </lineage>
</organism>
<dbReference type="RefSeq" id="WP_305932137.1">
    <property type="nucleotide sequence ID" value="NZ_JAVAIM010000001.1"/>
</dbReference>
<dbReference type="Proteomes" id="UP001240639">
    <property type="component" value="Unassembled WGS sequence"/>
</dbReference>
<accession>A0ABT9HNP2</accession>
<keyword evidence="1" id="KW-0732">Signal</keyword>